<proteinExistence type="predicted"/>
<accession>A0A6J7X5R4</accession>
<dbReference type="EMBL" id="LR798333">
    <property type="protein sequence ID" value="CAB5223751.1"/>
    <property type="molecule type" value="Genomic_DNA"/>
</dbReference>
<gene>
    <name evidence="1" type="ORF">UFOVP394_1</name>
</gene>
<sequence length="113" mass="12322">MRLAALLLAAACFVPFAIVRGADGEISRTVTETRDYFVVVTEPTLFTARTLLCDEPAVLWCAQPPAGHFLDSALWLYDTEGLMIAVSDDDGVSYASLIQISLQPGVYRLRAGR</sequence>
<evidence type="ECO:0000313" key="1">
    <source>
        <dbReference type="EMBL" id="CAB5223751.1"/>
    </source>
</evidence>
<reference evidence="1" key="1">
    <citation type="submission" date="2020-05" db="EMBL/GenBank/DDBJ databases">
        <authorList>
            <person name="Chiriac C."/>
            <person name="Salcher M."/>
            <person name="Ghai R."/>
            <person name="Kavagutti S V."/>
        </authorList>
    </citation>
    <scope>NUCLEOTIDE SEQUENCE</scope>
</reference>
<protein>
    <submittedName>
        <fullName evidence="1">Uncharacterized protein</fullName>
    </submittedName>
</protein>
<name>A0A6J7X5R4_9CAUD</name>
<organism evidence="1">
    <name type="scientific">uncultured Caudovirales phage</name>
    <dbReference type="NCBI Taxonomy" id="2100421"/>
    <lineage>
        <taxon>Viruses</taxon>
        <taxon>Duplodnaviria</taxon>
        <taxon>Heunggongvirae</taxon>
        <taxon>Uroviricota</taxon>
        <taxon>Caudoviricetes</taxon>
        <taxon>Peduoviridae</taxon>
        <taxon>Maltschvirus</taxon>
        <taxon>Maltschvirus maltsch</taxon>
    </lineage>
</organism>
<feature type="non-terminal residue" evidence="1">
    <location>
        <position position="113"/>
    </location>
</feature>